<reference evidence="3" key="1">
    <citation type="journal article" date="2019" name="Int. J. Syst. Evol. Microbiol.">
        <title>The Global Catalogue of Microorganisms (GCM) 10K type strain sequencing project: providing services to taxonomists for standard genome sequencing and annotation.</title>
        <authorList>
            <consortium name="The Broad Institute Genomics Platform"/>
            <consortium name="The Broad Institute Genome Sequencing Center for Infectious Disease"/>
            <person name="Wu L."/>
            <person name="Ma J."/>
        </authorList>
    </citation>
    <scope>NUCLEOTIDE SEQUENCE [LARGE SCALE GENOMIC DNA]</scope>
    <source>
        <strain evidence="3">CECT 7956</strain>
    </source>
</reference>
<name>A0ABV7Z2A5_9BACT</name>
<comment type="caution">
    <text evidence="2">The sequence shown here is derived from an EMBL/GenBank/DDBJ whole genome shotgun (WGS) entry which is preliminary data.</text>
</comment>
<feature type="signal peptide" evidence="1">
    <location>
        <begin position="1"/>
        <end position="28"/>
    </location>
</feature>
<keyword evidence="3" id="KW-1185">Reference proteome</keyword>
<evidence type="ECO:0000256" key="1">
    <source>
        <dbReference type="SAM" id="SignalP"/>
    </source>
</evidence>
<evidence type="ECO:0000313" key="2">
    <source>
        <dbReference type="EMBL" id="MFC3813286.1"/>
    </source>
</evidence>
<proteinExistence type="predicted"/>
<keyword evidence="1" id="KW-0732">Signal</keyword>
<feature type="chain" id="PRO_5045259266" evidence="1">
    <location>
        <begin position="29"/>
        <end position="385"/>
    </location>
</feature>
<evidence type="ECO:0000313" key="3">
    <source>
        <dbReference type="Proteomes" id="UP001595616"/>
    </source>
</evidence>
<dbReference type="EMBL" id="JBHRYQ010000002">
    <property type="protein sequence ID" value="MFC3813286.1"/>
    <property type="molecule type" value="Genomic_DNA"/>
</dbReference>
<gene>
    <name evidence="2" type="ORF">ACFOOI_21655</name>
</gene>
<protein>
    <submittedName>
        <fullName evidence="2">Uncharacterized protein</fullName>
    </submittedName>
</protein>
<organism evidence="2 3">
    <name type="scientific">Lacihabitans lacunae</name>
    <dbReference type="NCBI Taxonomy" id="1028214"/>
    <lineage>
        <taxon>Bacteria</taxon>
        <taxon>Pseudomonadati</taxon>
        <taxon>Bacteroidota</taxon>
        <taxon>Cytophagia</taxon>
        <taxon>Cytophagales</taxon>
        <taxon>Leadbetterellaceae</taxon>
        <taxon>Lacihabitans</taxon>
    </lineage>
</organism>
<accession>A0ABV7Z2A5</accession>
<dbReference type="Proteomes" id="UP001595616">
    <property type="component" value="Unassembled WGS sequence"/>
</dbReference>
<dbReference type="RefSeq" id="WP_379840271.1">
    <property type="nucleotide sequence ID" value="NZ_JBHRYQ010000002.1"/>
</dbReference>
<sequence>MYTRFLQNLYTTLTSFSLLLAITNTSLAQGNVYVASGSEFTNFGTIDLSTPPNSWSTFRGATPGYFSAVGTAIYQNPTDAGNVNGYVKHYANAVNQSFNFPVGTGADYRGLSISGTRLATSQIAVAWILGNPSSTDDPTAPNTGFHAVTSVDAGIQAVSPVGQWDWQDLTNDATGLTVTVSIPDMSAFGPAADLRLVGWDGTKWINLSSTGASGNTENSTLSGTIVSGITALAIGKVSSGPVDYTPTVDIDGLSFNASGFGRDFVVNIYEILGGTNSTPITFRISKVGAFTITYPTSSGTSQVYGGTLNNNSNWTITENSSFITCTLKSGVTVPANGQSTVGFNAQRKSSVAAGTTQNISITILDNSGGDSQLSNNVSVTSITAN</sequence>